<dbReference type="Proteomes" id="UP000431264">
    <property type="component" value="Unassembled WGS sequence"/>
</dbReference>
<proteinExistence type="predicted"/>
<evidence type="ECO:0000256" key="6">
    <source>
        <dbReference type="SAM" id="Coils"/>
    </source>
</evidence>
<evidence type="ECO:0000256" key="7">
    <source>
        <dbReference type="SAM" id="Phobius"/>
    </source>
</evidence>
<dbReference type="Gene3D" id="3.30.565.10">
    <property type="entry name" value="Histidine kinase-like ATPase, C-terminal domain"/>
    <property type="match status" value="1"/>
</dbReference>
<dbReference type="CDD" id="cd16917">
    <property type="entry name" value="HATPase_UhpB-NarQ-NarX-like"/>
    <property type="match status" value="1"/>
</dbReference>
<evidence type="ECO:0000256" key="2">
    <source>
        <dbReference type="ARBA" id="ARBA00012438"/>
    </source>
</evidence>
<feature type="transmembrane region" description="Helical" evidence="7">
    <location>
        <begin position="696"/>
        <end position="716"/>
    </location>
</feature>
<keyword evidence="9" id="KW-1185">Reference proteome</keyword>
<evidence type="ECO:0000256" key="4">
    <source>
        <dbReference type="ARBA" id="ARBA00022777"/>
    </source>
</evidence>
<reference evidence="9" key="1">
    <citation type="submission" date="2019-05" db="EMBL/GenBank/DDBJ databases">
        <title>Flavobacterium profundi sp. nov., isolated from a deep-sea seamount.</title>
        <authorList>
            <person name="Zhang D.-C."/>
        </authorList>
    </citation>
    <scope>NUCLEOTIDE SEQUENCE [LARGE SCALE GENOMIC DNA]</scope>
    <source>
        <strain evidence="9">TP390</strain>
    </source>
</reference>
<dbReference type="GO" id="GO:0000160">
    <property type="term" value="P:phosphorelay signal transduction system"/>
    <property type="evidence" value="ECO:0007669"/>
    <property type="project" value="UniProtKB-KW"/>
</dbReference>
<evidence type="ECO:0000313" key="9">
    <source>
        <dbReference type="Proteomes" id="UP000431264"/>
    </source>
</evidence>
<dbReference type="InterPro" id="IPR015943">
    <property type="entry name" value="WD40/YVTN_repeat-like_dom_sf"/>
</dbReference>
<evidence type="ECO:0000256" key="5">
    <source>
        <dbReference type="ARBA" id="ARBA00023012"/>
    </source>
</evidence>
<accession>A0A6I4IGX8</accession>
<organism evidence="8 9">
    <name type="scientific">Flavobacterium profundi</name>
    <dbReference type="NCBI Taxonomy" id="1774945"/>
    <lineage>
        <taxon>Bacteria</taxon>
        <taxon>Pseudomonadati</taxon>
        <taxon>Bacteroidota</taxon>
        <taxon>Flavobacteriia</taxon>
        <taxon>Flavobacteriales</taxon>
        <taxon>Flavobacteriaceae</taxon>
        <taxon>Flavobacterium</taxon>
    </lineage>
</organism>
<name>A0A6I4IGX8_9FLAO</name>
<dbReference type="InterPro" id="IPR050482">
    <property type="entry name" value="Sensor_HK_TwoCompSys"/>
</dbReference>
<keyword evidence="7" id="KW-1133">Transmembrane helix</keyword>
<keyword evidence="5" id="KW-0902">Two-component regulatory system</keyword>
<keyword evidence="3" id="KW-0808">Transferase</keyword>
<dbReference type="SUPFAM" id="SSF55874">
    <property type="entry name" value="ATPase domain of HSP90 chaperone/DNA topoisomerase II/histidine kinase"/>
    <property type="match status" value="1"/>
</dbReference>
<dbReference type="Pfam" id="PF07494">
    <property type="entry name" value="Reg_prop"/>
    <property type="match status" value="2"/>
</dbReference>
<dbReference type="OrthoDB" id="9809670at2"/>
<comment type="caution">
    <text evidence="8">The sequence shown here is derived from an EMBL/GenBank/DDBJ whole genome shotgun (WGS) entry which is preliminary data.</text>
</comment>
<dbReference type="RefSeq" id="WP_140997273.1">
    <property type="nucleotide sequence ID" value="NZ_VDCZ01000004.1"/>
</dbReference>
<keyword evidence="7" id="KW-0472">Membrane</keyword>
<protein>
    <recommendedName>
        <fullName evidence="2">histidine kinase</fullName>
        <ecNumber evidence="2">2.7.13.3</ecNumber>
    </recommendedName>
</protein>
<feature type="coiled-coil region" evidence="6">
    <location>
        <begin position="728"/>
        <end position="755"/>
    </location>
</feature>
<dbReference type="EMBL" id="WQLW01000004">
    <property type="protein sequence ID" value="MVO08878.1"/>
    <property type="molecule type" value="Genomic_DNA"/>
</dbReference>
<evidence type="ECO:0000256" key="3">
    <source>
        <dbReference type="ARBA" id="ARBA00022679"/>
    </source>
</evidence>
<dbReference type="PANTHER" id="PTHR24421">
    <property type="entry name" value="NITRATE/NITRITE SENSOR PROTEIN NARX-RELATED"/>
    <property type="match status" value="1"/>
</dbReference>
<gene>
    <name evidence="8" type="ORF">GOQ30_06830</name>
</gene>
<keyword evidence="6" id="KW-0175">Coiled coil</keyword>
<comment type="catalytic activity">
    <reaction evidence="1">
        <text>ATP + protein L-histidine = ADP + protein N-phospho-L-histidine.</text>
        <dbReference type="EC" id="2.7.13.3"/>
    </reaction>
</comment>
<keyword evidence="4" id="KW-0418">Kinase</keyword>
<dbReference type="GO" id="GO:0004673">
    <property type="term" value="F:protein histidine kinase activity"/>
    <property type="evidence" value="ECO:0007669"/>
    <property type="project" value="UniProtKB-EC"/>
</dbReference>
<evidence type="ECO:0000313" key="8">
    <source>
        <dbReference type="EMBL" id="MVO08878.1"/>
    </source>
</evidence>
<dbReference type="SUPFAM" id="SSF50998">
    <property type="entry name" value="Quinoprotein alcohol dehydrogenase-like"/>
    <property type="match status" value="2"/>
</dbReference>
<dbReference type="InterPro" id="IPR011047">
    <property type="entry name" value="Quinoprotein_ADH-like_sf"/>
</dbReference>
<evidence type="ECO:0000256" key="1">
    <source>
        <dbReference type="ARBA" id="ARBA00000085"/>
    </source>
</evidence>
<keyword evidence="7" id="KW-0812">Transmembrane</keyword>
<dbReference type="EC" id="2.7.13.3" evidence="2"/>
<dbReference type="InterPro" id="IPR036890">
    <property type="entry name" value="HATPase_C_sf"/>
</dbReference>
<sequence length="941" mass="109886">MRGITFLFLFFTFLWANAQYKITQYTTSNGLPHDLCYGMIQDHKGYLWIGTDDGLVKYNGKDFKVFQIKDGLLSNYIIDICEISDSTFAIASWGGGMQLLQKDKILPNKTHQKSKINKIANLPKFLFAKGTGHQYHFYSKKNNTYSETIVSYYFDQTLIPTKDNIRNKTIKPQFDVIDNEVYLFNDVLFSNETLKGVYKVKDVNQVDRVFPFLKDTFINDIKKVTDTVFLAVTQNEILFFSDQKILEKKILPFQNSTIRKATVKGNRIVLVVQDNQDKSEEVIIWNREFNSFFYVDKKQLGSKQISDILIDKDENIWISVYGSGVFKLTQEKQFQITNDLQNNNVYDVVSLNTRLFFLTSSKIIGYDTKKQIKDSLLYEESLWKFDYVVKDTLFIHTKEKSKSGSVRKLWDIFVKTSNNEHLVFQDRTLSIRYGDNTIVVQKEDKSIKFISEGTIRKVVKKKDKIYSCTNKGLFVYNLNTLQLEKTYNTAIGILNDDIRDIAIDASKIYIATINGLSIVEKDRVINYNENIGLLSLNINCLLLDHHGVLWLGTQKGFSVFKKESFYSFYKNSKENSSYIQKIVEDKKQQIWLVGNNGSMKINNKIPFSPVSSPVLDIDKKENKFSVDVISFDDFEVVTEYKINKNQWEILQADILDLTKFQYGQYEVTFRTRSTNSNWNFSKKYTVENSAPWYKQWWSYTLVTLFISSLLTLIFYFRFKHIKERNELLRETIAYNENLQKELSEVRENVAQDFHDELGNKLAGITVLSGMMIEDEAFKNSIWYKQLFRINKDAQDLYFGIKDFIWSIDSKNDDLNELIYYLKDFGEELFSSTMTQFNSQIDVQELPVKLPYYWSRQLLLLFKEAMTNSFKYAEATICLFEVKYTKEQIVIIFSDNGKGFDIDNLKRKNGLINMEKRASKIHGKLEIDGSKGTKIKFIGHLL</sequence>
<dbReference type="AlphaFoldDB" id="A0A6I4IGX8"/>
<dbReference type="Gene3D" id="2.130.10.10">
    <property type="entry name" value="YVTN repeat-like/Quinoprotein amine dehydrogenase"/>
    <property type="match status" value="3"/>
</dbReference>
<dbReference type="PANTHER" id="PTHR24421:SF10">
    <property type="entry name" value="NITRATE_NITRITE SENSOR PROTEIN NARQ"/>
    <property type="match status" value="1"/>
</dbReference>
<dbReference type="InterPro" id="IPR011110">
    <property type="entry name" value="Reg_prop"/>
</dbReference>